<sequence length="35" mass="3774">MVAKKATAERDKARFMTEMVAQIANGSSHGCAIIH</sequence>
<accession>A0A0P1HAV9</accession>
<evidence type="ECO:0000313" key="1">
    <source>
        <dbReference type="EMBL" id="CUH83957.1"/>
    </source>
</evidence>
<dbReference type="STRING" id="340021.TM5383_01162"/>
<dbReference type="Proteomes" id="UP000051681">
    <property type="component" value="Unassembled WGS sequence"/>
</dbReference>
<organism evidence="1 2">
    <name type="scientific">Thalassovita mediterranea</name>
    <dbReference type="NCBI Taxonomy" id="340021"/>
    <lineage>
        <taxon>Bacteria</taxon>
        <taxon>Pseudomonadati</taxon>
        <taxon>Pseudomonadota</taxon>
        <taxon>Alphaproteobacteria</taxon>
        <taxon>Rhodobacterales</taxon>
        <taxon>Roseobacteraceae</taxon>
        <taxon>Thalassovita</taxon>
    </lineage>
</organism>
<protein>
    <submittedName>
        <fullName evidence="1">Uncharacterized protein</fullName>
    </submittedName>
</protein>
<evidence type="ECO:0000313" key="2">
    <source>
        <dbReference type="Proteomes" id="UP000051681"/>
    </source>
</evidence>
<dbReference type="EMBL" id="CYSF01000006">
    <property type="protein sequence ID" value="CUH83957.1"/>
    <property type="molecule type" value="Genomic_DNA"/>
</dbReference>
<reference evidence="1 2" key="1">
    <citation type="submission" date="2015-09" db="EMBL/GenBank/DDBJ databases">
        <authorList>
            <consortium name="Swine Surveillance"/>
        </authorList>
    </citation>
    <scope>NUCLEOTIDE SEQUENCE [LARGE SCALE GENOMIC DNA]</scope>
    <source>
        <strain evidence="1 2">CECT 8383</strain>
    </source>
</reference>
<name>A0A0P1HAV9_9RHOB</name>
<proteinExistence type="predicted"/>
<dbReference type="AlphaFoldDB" id="A0A0P1HAV9"/>
<keyword evidence="2" id="KW-1185">Reference proteome</keyword>
<gene>
    <name evidence="1" type="ORF">TM5383_01162</name>
</gene>